<keyword evidence="2" id="KW-0560">Oxidoreductase</keyword>
<accession>A0A1S2PX79</accession>
<dbReference type="PANTHER" id="PTHR43708:SF5">
    <property type="entry name" value="CONSERVED EXPRESSED OXIDOREDUCTASE (EUROFUNG)-RELATED"/>
    <property type="match status" value="1"/>
</dbReference>
<dbReference type="InterPro" id="IPR000683">
    <property type="entry name" value="Gfo/Idh/MocA-like_OxRdtase_N"/>
</dbReference>
<dbReference type="InterPro" id="IPR055170">
    <property type="entry name" value="GFO_IDH_MocA-like_dom"/>
</dbReference>
<dbReference type="EMBL" id="MLYP01000013">
    <property type="protein sequence ID" value="OIJ98441.1"/>
    <property type="molecule type" value="Genomic_DNA"/>
</dbReference>
<evidence type="ECO:0000259" key="4">
    <source>
        <dbReference type="Pfam" id="PF22725"/>
    </source>
</evidence>
<dbReference type="SUPFAM" id="SSF55347">
    <property type="entry name" value="Glyceraldehyde-3-phosphate dehydrogenase-like, C-terminal domain"/>
    <property type="match status" value="1"/>
</dbReference>
<evidence type="ECO:0000256" key="1">
    <source>
        <dbReference type="ARBA" id="ARBA00010928"/>
    </source>
</evidence>
<evidence type="ECO:0000259" key="3">
    <source>
        <dbReference type="Pfam" id="PF01408"/>
    </source>
</evidence>
<dbReference type="Gene3D" id="3.30.360.10">
    <property type="entry name" value="Dihydrodipicolinate Reductase, domain 2"/>
    <property type="match status" value="1"/>
</dbReference>
<sequence>MTRARRIAIVGLGAISRFYLAAIEASAAWRLAAVCDVSAERLLPHRDDLPVFTDHRTMLAEAELDAVVVTVPNDAHAAIAADALTAGVPVCVEKPLATRLEDAEALTAAAGAHEACLFTAFHRRYNHAARALYREMHSAGAPAEVTIRYLERIEDHIGGDAWYLDPARCGGGCVADNGPNAYDLARYLVGEVRVENAEVAIDALGVDRRATVRLRSLAGVPVRVELDWSYPGEVKDISVRLADGSVRTADMLSGYPEFKGSLWHEYVGVLDDFEHAIHAGDDHGGHGLAVLALTEQTYRLARSGSRADGATPKETLTR</sequence>
<dbReference type="OrthoDB" id="9815825at2"/>
<dbReference type="SUPFAM" id="SSF51735">
    <property type="entry name" value="NAD(P)-binding Rossmann-fold domains"/>
    <property type="match status" value="1"/>
</dbReference>
<dbReference type="AlphaFoldDB" id="A0A1S2PX79"/>
<gene>
    <name evidence="5" type="ORF">BIV24_06285</name>
</gene>
<comment type="caution">
    <text evidence="5">The sequence shown here is derived from an EMBL/GenBank/DDBJ whole genome shotgun (WGS) entry which is preliminary data.</text>
</comment>
<evidence type="ECO:0000256" key="2">
    <source>
        <dbReference type="ARBA" id="ARBA00023002"/>
    </source>
</evidence>
<feature type="domain" description="GFO/IDH/MocA-like oxidoreductase" evidence="4">
    <location>
        <begin position="139"/>
        <end position="246"/>
    </location>
</feature>
<organism evidence="5 6">
    <name type="scientific">Streptomyces colonosanans</name>
    <dbReference type="NCBI Taxonomy" id="1428652"/>
    <lineage>
        <taxon>Bacteria</taxon>
        <taxon>Bacillati</taxon>
        <taxon>Actinomycetota</taxon>
        <taxon>Actinomycetes</taxon>
        <taxon>Kitasatosporales</taxon>
        <taxon>Streptomycetaceae</taxon>
        <taxon>Streptomyces</taxon>
    </lineage>
</organism>
<dbReference type="Pfam" id="PF01408">
    <property type="entry name" value="GFO_IDH_MocA"/>
    <property type="match status" value="1"/>
</dbReference>
<comment type="similarity">
    <text evidence="1">Belongs to the Gfo/Idh/MocA family.</text>
</comment>
<dbReference type="RefSeq" id="WP_071365143.1">
    <property type="nucleotide sequence ID" value="NZ_MLYP01000013.1"/>
</dbReference>
<dbReference type="InterPro" id="IPR051317">
    <property type="entry name" value="Gfo/Idh/MocA_oxidoreduct"/>
</dbReference>
<evidence type="ECO:0000313" key="6">
    <source>
        <dbReference type="Proteomes" id="UP000179935"/>
    </source>
</evidence>
<feature type="domain" description="Gfo/Idh/MocA-like oxidoreductase N-terminal" evidence="3">
    <location>
        <begin position="6"/>
        <end position="119"/>
    </location>
</feature>
<dbReference type="GO" id="GO:0016491">
    <property type="term" value="F:oxidoreductase activity"/>
    <property type="evidence" value="ECO:0007669"/>
    <property type="project" value="UniProtKB-KW"/>
</dbReference>
<dbReference type="Gene3D" id="3.40.50.720">
    <property type="entry name" value="NAD(P)-binding Rossmann-like Domain"/>
    <property type="match status" value="1"/>
</dbReference>
<dbReference type="STRING" id="1428652.BIV24_06285"/>
<evidence type="ECO:0000313" key="5">
    <source>
        <dbReference type="EMBL" id="OIJ98441.1"/>
    </source>
</evidence>
<protein>
    <submittedName>
        <fullName evidence="5">Oxidoreductase</fullName>
    </submittedName>
</protein>
<reference evidence="5 6" key="1">
    <citation type="submission" date="2016-10" db="EMBL/GenBank/DDBJ databases">
        <title>Genome sequence of Streptomyces sp. MUSC 93.</title>
        <authorList>
            <person name="Lee L.-H."/>
            <person name="Ser H.-L."/>
            <person name="Law J.W.-F."/>
        </authorList>
    </citation>
    <scope>NUCLEOTIDE SEQUENCE [LARGE SCALE GENOMIC DNA]</scope>
    <source>
        <strain evidence="5 6">MUSC 93</strain>
    </source>
</reference>
<name>A0A1S2PX79_9ACTN</name>
<dbReference type="InterPro" id="IPR036291">
    <property type="entry name" value="NAD(P)-bd_dom_sf"/>
</dbReference>
<keyword evidence="6" id="KW-1185">Reference proteome</keyword>
<dbReference type="PANTHER" id="PTHR43708">
    <property type="entry name" value="CONSERVED EXPRESSED OXIDOREDUCTASE (EUROFUNG)"/>
    <property type="match status" value="1"/>
</dbReference>
<proteinExistence type="inferred from homology"/>
<dbReference type="Proteomes" id="UP000179935">
    <property type="component" value="Unassembled WGS sequence"/>
</dbReference>
<dbReference type="GO" id="GO:0000166">
    <property type="term" value="F:nucleotide binding"/>
    <property type="evidence" value="ECO:0007669"/>
    <property type="project" value="InterPro"/>
</dbReference>
<dbReference type="Pfam" id="PF22725">
    <property type="entry name" value="GFO_IDH_MocA_C3"/>
    <property type="match status" value="1"/>
</dbReference>